<keyword evidence="1" id="KW-0489">Methyltransferase</keyword>
<dbReference type="PROSITE" id="PS00092">
    <property type="entry name" value="N6_MTASE"/>
    <property type="match status" value="1"/>
</dbReference>
<dbReference type="Proteomes" id="UP000249555">
    <property type="component" value="Unassembled WGS sequence"/>
</dbReference>
<dbReference type="GO" id="GO:0003676">
    <property type="term" value="F:nucleic acid binding"/>
    <property type="evidence" value="ECO:0007669"/>
    <property type="project" value="InterPro"/>
</dbReference>
<feature type="non-terminal residue" evidence="1">
    <location>
        <position position="32"/>
    </location>
</feature>
<reference evidence="1 2" key="1">
    <citation type="submission" date="2017-08" db="EMBL/GenBank/DDBJ databases">
        <title>Infants hospitalized years apart are colonized by the same room-sourced microbial strains.</title>
        <authorList>
            <person name="Brooks B."/>
            <person name="Olm M.R."/>
            <person name="Firek B.A."/>
            <person name="Baker R."/>
            <person name="Thomas B.C."/>
            <person name="Morowitz M.J."/>
            <person name="Banfield J.F."/>
        </authorList>
    </citation>
    <scope>NUCLEOTIDE SEQUENCE [LARGE SCALE GENOMIC DNA]</scope>
    <source>
        <strain evidence="1">S2_018_000_R3_119</strain>
    </source>
</reference>
<accession>A0A2W4YQ65</accession>
<name>A0A2W4YQ65_9SPHN</name>
<dbReference type="InterPro" id="IPR029063">
    <property type="entry name" value="SAM-dependent_MTases_sf"/>
</dbReference>
<organism evidence="1 2">
    <name type="scientific">Sphingomonas taxi</name>
    <dbReference type="NCBI Taxonomy" id="1549858"/>
    <lineage>
        <taxon>Bacteria</taxon>
        <taxon>Pseudomonadati</taxon>
        <taxon>Pseudomonadota</taxon>
        <taxon>Alphaproteobacteria</taxon>
        <taxon>Sphingomonadales</taxon>
        <taxon>Sphingomonadaceae</taxon>
        <taxon>Sphingomonas</taxon>
    </lineage>
</organism>
<dbReference type="GO" id="GO:0008168">
    <property type="term" value="F:methyltransferase activity"/>
    <property type="evidence" value="ECO:0007669"/>
    <property type="project" value="UniProtKB-KW"/>
</dbReference>
<evidence type="ECO:0000313" key="2">
    <source>
        <dbReference type="Proteomes" id="UP000249555"/>
    </source>
</evidence>
<protein>
    <submittedName>
        <fullName evidence="1">Site-specific DNA-methyltransferase</fullName>
    </submittedName>
</protein>
<sequence>MTVLTGDCREQMPWHAPFDMIIADPPYGDTSL</sequence>
<comment type="caution">
    <text evidence="1">The sequence shown here is derived from an EMBL/GenBank/DDBJ whole genome shotgun (WGS) entry which is preliminary data.</text>
</comment>
<dbReference type="AlphaFoldDB" id="A0A2W4YQ65"/>
<gene>
    <name evidence="1" type="ORF">DI640_14130</name>
</gene>
<proteinExistence type="predicted"/>
<dbReference type="InterPro" id="IPR002052">
    <property type="entry name" value="DNA_methylase_N6_adenine_CS"/>
</dbReference>
<keyword evidence="1" id="KW-0808">Transferase</keyword>
<dbReference type="EMBL" id="QFMX01000035">
    <property type="protein sequence ID" value="PZO71696.1"/>
    <property type="molecule type" value="Genomic_DNA"/>
</dbReference>
<dbReference type="GO" id="GO:0032259">
    <property type="term" value="P:methylation"/>
    <property type="evidence" value="ECO:0007669"/>
    <property type="project" value="UniProtKB-KW"/>
</dbReference>
<evidence type="ECO:0000313" key="1">
    <source>
        <dbReference type="EMBL" id="PZO71696.1"/>
    </source>
</evidence>
<dbReference type="SUPFAM" id="SSF53335">
    <property type="entry name" value="S-adenosyl-L-methionine-dependent methyltransferases"/>
    <property type="match status" value="1"/>
</dbReference>